<name>A0ABZ2NGU0_9BACI</name>
<sequence length="151" mass="17054">METLSNVLFVCTGNTCRSPMAEALLQFMKRSDDIKVKSAGVFAMDGSDASPLAKDALLEKGVAFNHCSALLNRESIEWATHIFTMTESHKMLLLERFPESREKIWTLSEFVHGASKKRDVLDPYGGPIEIYRATRDDLESMLKLLIEKLEK</sequence>
<dbReference type="RefSeq" id="WP_035408254.1">
    <property type="nucleotide sequence ID" value="NZ_CP147407.1"/>
</dbReference>
<dbReference type="EMBL" id="CP147407">
    <property type="protein sequence ID" value="WXB96767.1"/>
    <property type="molecule type" value="Genomic_DNA"/>
</dbReference>
<evidence type="ECO:0000313" key="5">
    <source>
        <dbReference type="EMBL" id="WXB96767.1"/>
    </source>
</evidence>
<evidence type="ECO:0000256" key="3">
    <source>
        <dbReference type="ARBA" id="ARBA00022912"/>
    </source>
</evidence>
<dbReference type="CDD" id="cd16344">
    <property type="entry name" value="LMWPAP"/>
    <property type="match status" value="1"/>
</dbReference>
<dbReference type="PRINTS" id="PR00719">
    <property type="entry name" value="LMWPTPASE"/>
</dbReference>
<dbReference type="InterPro" id="IPR036196">
    <property type="entry name" value="Ptyr_pPase_sf"/>
</dbReference>
<dbReference type="SMART" id="SM00226">
    <property type="entry name" value="LMWPc"/>
    <property type="match status" value="1"/>
</dbReference>
<feature type="domain" description="Phosphotyrosine protein phosphatase I" evidence="4">
    <location>
        <begin position="5"/>
        <end position="148"/>
    </location>
</feature>
<keyword evidence="2" id="KW-0378">Hydrolase</keyword>
<gene>
    <name evidence="5" type="ORF">WCV65_19895</name>
</gene>
<evidence type="ECO:0000256" key="1">
    <source>
        <dbReference type="ARBA" id="ARBA00011063"/>
    </source>
</evidence>
<reference evidence="5 6" key="1">
    <citation type="submission" date="2024-02" db="EMBL/GenBank/DDBJ databases">
        <title>Seven novel Bacillus-like species.</title>
        <authorList>
            <person name="Liu G."/>
        </authorList>
    </citation>
    <scope>NUCLEOTIDE SEQUENCE [LARGE SCALE GENOMIC DNA]</scope>
    <source>
        <strain evidence="5 6">FJAT-52054</strain>
    </source>
</reference>
<proteinExistence type="inferred from homology"/>
<dbReference type="InterPro" id="IPR050438">
    <property type="entry name" value="LMW_PTPase"/>
</dbReference>
<dbReference type="PANTHER" id="PTHR11717:SF31">
    <property type="entry name" value="LOW MOLECULAR WEIGHT PROTEIN-TYROSINE-PHOSPHATASE ETP-RELATED"/>
    <property type="match status" value="1"/>
</dbReference>
<dbReference type="InterPro" id="IPR017867">
    <property type="entry name" value="Tyr_phospatase_low_mol_wt"/>
</dbReference>
<comment type="similarity">
    <text evidence="1">Belongs to the low molecular weight phosphotyrosine protein phosphatase family.</text>
</comment>
<accession>A0ABZ2NGU0</accession>
<evidence type="ECO:0000313" key="6">
    <source>
        <dbReference type="Proteomes" id="UP001377337"/>
    </source>
</evidence>
<dbReference type="PANTHER" id="PTHR11717">
    <property type="entry name" value="LOW MOLECULAR WEIGHT PROTEIN TYROSINE PHOSPHATASE"/>
    <property type="match status" value="1"/>
</dbReference>
<keyword evidence="6" id="KW-1185">Reference proteome</keyword>
<evidence type="ECO:0000256" key="2">
    <source>
        <dbReference type="ARBA" id="ARBA00022801"/>
    </source>
</evidence>
<dbReference type="Gene3D" id="3.40.50.2300">
    <property type="match status" value="1"/>
</dbReference>
<dbReference type="Proteomes" id="UP001377337">
    <property type="component" value="Chromosome"/>
</dbReference>
<dbReference type="Pfam" id="PF01451">
    <property type="entry name" value="LMWPc"/>
    <property type="match status" value="1"/>
</dbReference>
<protein>
    <submittedName>
        <fullName evidence="5">Low molecular weight protein arginine phosphatase</fullName>
    </submittedName>
</protein>
<keyword evidence="3" id="KW-0904">Protein phosphatase</keyword>
<dbReference type="SUPFAM" id="SSF52788">
    <property type="entry name" value="Phosphotyrosine protein phosphatases I"/>
    <property type="match status" value="1"/>
</dbReference>
<dbReference type="InterPro" id="IPR023485">
    <property type="entry name" value="Ptyr_pPase"/>
</dbReference>
<evidence type="ECO:0000259" key="4">
    <source>
        <dbReference type="SMART" id="SM00226"/>
    </source>
</evidence>
<organism evidence="5 6">
    <name type="scientific">Metabacillus sediminis</name>
    <dbReference type="NCBI Taxonomy" id="3117746"/>
    <lineage>
        <taxon>Bacteria</taxon>
        <taxon>Bacillati</taxon>
        <taxon>Bacillota</taxon>
        <taxon>Bacilli</taxon>
        <taxon>Bacillales</taxon>
        <taxon>Bacillaceae</taxon>
        <taxon>Metabacillus</taxon>
    </lineage>
</organism>